<evidence type="ECO:0000256" key="7">
    <source>
        <dbReference type="SAM" id="MobiDB-lite"/>
    </source>
</evidence>
<reference evidence="10 11" key="1">
    <citation type="submission" date="2010-03" db="EMBL/GenBank/DDBJ databases">
        <title>The genome sequence of Coprococcus catus GD/7.</title>
        <authorList>
            <consortium name="metaHIT consortium -- http://www.metahit.eu/"/>
            <person name="Pajon A."/>
            <person name="Turner K."/>
            <person name="Parkhill J."/>
            <person name="Duncan S."/>
            <person name="Flint H."/>
        </authorList>
    </citation>
    <scope>NUCLEOTIDE SEQUENCE [LARGE SCALE GENOMIC DNA]</scope>
    <source>
        <strain evidence="10 11">GD/7</strain>
    </source>
</reference>
<organism evidence="10 11">
    <name type="scientific">Coprococcus catus GD/7</name>
    <dbReference type="NCBI Taxonomy" id="717962"/>
    <lineage>
        <taxon>Bacteria</taxon>
        <taxon>Bacillati</taxon>
        <taxon>Bacillota</taxon>
        <taxon>Clostridia</taxon>
        <taxon>Lachnospirales</taxon>
        <taxon>Lachnospiraceae</taxon>
        <taxon>Coprococcus</taxon>
    </lineage>
</organism>
<dbReference type="AlphaFoldDB" id="D4J5K9"/>
<dbReference type="InterPro" id="IPR036365">
    <property type="entry name" value="PGBD-like_sf"/>
</dbReference>
<evidence type="ECO:0000256" key="4">
    <source>
        <dbReference type="ARBA" id="ARBA00022801"/>
    </source>
</evidence>
<reference evidence="10 11" key="2">
    <citation type="submission" date="2010-03" db="EMBL/GenBank/DDBJ databases">
        <authorList>
            <person name="Pajon A."/>
        </authorList>
    </citation>
    <scope>NUCLEOTIDE SEQUENCE [LARGE SCALE GENOMIC DNA]</scope>
    <source>
        <strain evidence="10 11">GD/7</strain>
    </source>
</reference>
<evidence type="ECO:0000259" key="9">
    <source>
        <dbReference type="PROSITE" id="PS51935"/>
    </source>
</evidence>
<dbReference type="EMBL" id="FP929038">
    <property type="protein sequence ID" value="CBK79630.1"/>
    <property type="molecule type" value="Genomic_DNA"/>
</dbReference>
<keyword evidence="3" id="KW-0677">Repeat</keyword>
<dbReference type="Gene3D" id="2.10.270.20">
    <property type="match status" value="1"/>
</dbReference>
<evidence type="ECO:0000256" key="8">
    <source>
        <dbReference type="SAM" id="SignalP"/>
    </source>
</evidence>
<dbReference type="SUPFAM" id="SSF54001">
    <property type="entry name" value="Cysteine proteinases"/>
    <property type="match status" value="1"/>
</dbReference>
<accession>D4J5K9</accession>
<dbReference type="KEGG" id="cct:CC1_07550"/>
<dbReference type="InterPro" id="IPR000064">
    <property type="entry name" value="NLP_P60_dom"/>
</dbReference>
<dbReference type="InterPro" id="IPR002477">
    <property type="entry name" value="Peptidoglycan-bd-like"/>
</dbReference>
<feature type="chain" id="PRO_5003058814" evidence="8">
    <location>
        <begin position="28"/>
        <end position="645"/>
    </location>
</feature>
<dbReference type="HOGENOM" id="CLU_424362_0_0_9"/>
<dbReference type="InterPro" id="IPR038765">
    <property type="entry name" value="Papain-like_cys_pep_sf"/>
</dbReference>
<evidence type="ECO:0000256" key="3">
    <source>
        <dbReference type="ARBA" id="ARBA00022737"/>
    </source>
</evidence>
<dbReference type="InterPro" id="IPR051794">
    <property type="entry name" value="PG_Endopeptidase_C40"/>
</dbReference>
<keyword evidence="4" id="KW-0378">Hydrolase</keyword>
<dbReference type="PROSITE" id="PS51935">
    <property type="entry name" value="NLPC_P60"/>
    <property type="match status" value="1"/>
</dbReference>
<dbReference type="Pfam" id="PF00877">
    <property type="entry name" value="NLPC_P60"/>
    <property type="match status" value="1"/>
</dbReference>
<name>D4J5K9_9FIRM</name>
<comment type="similarity">
    <text evidence="1">Belongs to the peptidase C40 family.</text>
</comment>
<keyword evidence="2" id="KW-0645">Protease</keyword>
<feature type="repeat" description="Cell wall-binding" evidence="6">
    <location>
        <begin position="270"/>
        <end position="289"/>
    </location>
</feature>
<dbReference type="InterPro" id="IPR018337">
    <property type="entry name" value="Cell_wall/Cho-bd_repeat"/>
</dbReference>
<dbReference type="PATRIC" id="fig|717962.3.peg.561"/>
<feature type="domain" description="NlpC/P60" evidence="9">
    <location>
        <begin position="508"/>
        <end position="645"/>
    </location>
</feature>
<dbReference type="Gene3D" id="1.10.101.10">
    <property type="entry name" value="PGBD-like superfamily/PGBD"/>
    <property type="match status" value="1"/>
</dbReference>
<dbReference type="InterPro" id="IPR036366">
    <property type="entry name" value="PGBDSf"/>
</dbReference>
<feature type="repeat" description="Cell wall-binding" evidence="6">
    <location>
        <begin position="141"/>
        <end position="160"/>
    </location>
</feature>
<feature type="signal peptide" evidence="8">
    <location>
        <begin position="1"/>
        <end position="27"/>
    </location>
</feature>
<feature type="region of interest" description="Disordered" evidence="7">
    <location>
        <begin position="55"/>
        <end position="119"/>
    </location>
</feature>
<evidence type="ECO:0000256" key="2">
    <source>
        <dbReference type="ARBA" id="ARBA00022670"/>
    </source>
</evidence>
<dbReference type="SUPFAM" id="SSF69360">
    <property type="entry name" value="Cell wall binding repeat"/>
    <property type="match status" value="2"/>
</dbReference>
<sequence>MKKCLIKGMTVIMISTMLASTPVVSYAAETEPKNLTESAVPESDVQNAVNTVDIPETDKESETGGQLPQEQPPQEQPPQEQPPQEQPPQEQPPQEQPPQEQPPQEQPPQEQPPQEQPPAEIRQGWVTSESGTQYYIDNVYVVGEKKIDGYWYYFDANGMMATGWTVQEAKPDKQYYYGADGKMQYGWLTLENKTYYFHPSSGVMMKECERKIDGKYYYFNADGTMATGWTKQAARPDKIYYYNPDGTMSYGEKKIDGHWYYFHERSGVMQTGWVNHHNHTYYYNPDGTMYYGEKKENGHWYYFKDRTGVMATGLTKHHNHTYYYNADGTMYYGEKKISGHWYYFKDRTGVMATGWTKHHGKQYYYAADGKMCYGLQTIDGVRYYFHPTSGVYQWKNRKYQNPSQYYQIQESSIQLSGGGYNLNIGYEGIKTAWVIRALKLGNAVGMGGAEYTRRVFNAVKSFQSRHGLEATGITDLATWKALGYSEADWYSLGAYASPIRTSIYSSRSDCVEAMINRAYDYLGDDYMIGASGAPGLGIDCSGLVMQALYAAGIDMSPINPVRHASPGYEYESANIWTSSQLKHVSYGERQRGDIIIYCNSAGVVIHSAIYLGNNRVIEAWPNKVVVSSMINNQHPRVLGIVRPFV</sequence>
<dbReference type="PANTHER" id="PTHR47359:SF3">
    <property type="entry name" value="NLP_P60 DOMAIN-CONTAINING PROTEIN-RELATED"/>
    <property type="match status" value="1"/>
</dbReference>
<evidence type="ECO:0000313" key="11">
    <source>
        <dbReference type="Proteomes" id="UP000008798"/>
    </source>
</evidence>
<dbReference type="PANTHER" id="PTHR47359">
    <property type="entry name" value="PEPTIDOGLYCAN DL-ENDOPEPTIDASE CWLO"/>
    <property type="match status" value="1"/>
</dbReference>
<proteinExistence type="inferred from homology"/>
<evidence type="ECO:0000256" key="6">
    <source>
        <dbReference type="PROSITE-ProRule" id="PRU00591"/>
    </source>
</evidence>
<keyword evidence="5" id="KW-0788">Thiol protease</keyword>
<feature type="compositionally biased region" description="Pro residues" evidence="7">
    <location>
        <begin position="70"/>
        <end position="116"/>
    </location>
</feature>
<dbReference type="Pfam" id="PF01473">
    <property type="entry name" value="Choline_bind_1"/>
    <property type="match status" value="3"/>
</dbReference>
<protein>
    <submittedName>
        <fullName evidence="10">FOG: Glucan-binding domain (YG repeat)</fullName>
    </submittedName>
</protein>
<gene>
    <name evidence="10" type="ORF">CC1_07550</name>
</gene>
<dbReference type="GO" id="GO:0008234">
    <property type="term" value="F:cysteine-type peptidase activity"/>
    <property type="evidence" value="ECO:0007669"/>
    <property type="project" value="UniProtKB-KW"/>
</dbReference>
<dbReference type="GO" id="GO:0006508">
    <property type="term" value="P:proteolysis"/>
    <property type="evidence" value="ECO:0007669"/>
    <property type="project" value="UniProtKB-KW"/>
</dbReference>
<dbReference type="PROSITE" id="PS51170">
    <property type="entry name" value="CW"/>
    <property type="match status" value="2"/>
</dbReference>
<dbReference type="Pfam" id="PF19127">
    <property type="entry name" value="Choline_bind_3"/>
    <property type="match status" value="4"/>
</dbReference>
<dbReference type="Gene3D" id="2.10.270.10">
    <property type="entry name" value="Cholin Binding"/>
    <property type="match status" value="3"/>
</dbReference>
<dbReference type="Gene3D" id="3.90.1720.10">
    <property type="entry name" value="endopeptidase domain like (from Nostoc punctiforme)"/>
    <property type="match status" value="1"/>
</dbReference>
<evidence type="ECO:0000313" key="10">
    <source>
        <dbReference type="EMBL" id="CBK79630.1"/>
    </source>
</evidence>
<keyword evidence="8" id="KW-0732">Signal</keyword>
<dbReference type="Proteomes" id="UP000008798">
    <property type="component" value="Chromosome"/>
</dbReference>
<dbReference type="SUPFAM" id="SSF47090">
    <property type="entry name" value="PGBD-like"/>
    <property type="match status" value="1"/>
</dbReference>
<dbReference type="Pfam" id="PF01471">
    <property type="entry name" value="PG_binding_1"/>
    <property type="match status" value="1"/>
</dbReference>
<evidence type="ECO:0000256" key="5">
    <source>
        <dbReference type="ARBA" id="ARBA00022807"/>
    </source>
</evidence>
<evidence type="ECO:0000256" key="1">
    <source>
        <dbReference type="ARBA" id="ARBA00007074"/>
    </source>
</evidence>
<dbReference type="STRING" id="717962.CC1_07550"/>